<evidence type="ECO:0000256" key="1">
    <source>
        <dbReference type="ARBA" id="ARBA00004429"/>
    </source>
</evidence>
<feature type="transmembrane region" description="Helical" evidence="10">
    <location>
        <begin position="62"/>
        <end position="80"/>
    </location>
</feature>
<feature type="domain" description="ABC transmembrane type-1" evidence="11">
    <location>
        <begin position="191"/>
        <end position="406"/>
    </location>
</feature>
<dbReference type="Pfam" id="PF00528">
    <property type="entry name" value="BPD_transp_1"/>
    <property type="match status" value="1"/>
</dbReference>
<dbReference type="PANTHER" id="PTHR43227">
    <property type="entry name" value="BLL4140 PROTEIN"/>
    <property type="match status" value="1"/>
</dbReference>
<feature type="transmembrane region" description="Helical" evidence="10">
    <location>
        <begin position="279"/>
        <end position="303"/>
    </location>
</feature>
<feature type="transmembrane region" description="Helical" evidence="10">
    <location>
        <begin position="195"/>
        <end position="213"/>
    </location>
</feature>
<comment type="caution">
    <text evidence="12">The sequence shown here is derived from an EMBL/GenBank/DDBJ whole genome shotgun (WGS) entry which is preliminary data.</text>
</comment>
<feature type="transmembrane region" description="Helical" evidence="10">
    <location>
        <begin position="163"/>
        <end position="189"/>
    </location>
</feature>
<evidence type="ECO:0000256" key="7">
    <source>
        <dbReference type="ARBA" id="ARBA00022989"/>
    </source>
</evidence>
<keyword evidence="7 10" id="KW-1133">Transmembrane helix</keyword>
<keyword evidence="3" id="KW-0813">Transport</keyword>
<comment type="subunit">
    <text evidence="2">The complex is composed of two ATP-binding proteins (UgpC), two transmembrane proteins (UgpA and UgpE) and a solute-binding protein (UgpB).</text>
</comment>
<keyword evidence="4" id="KW-1003">Cell membrane</keyword>
<dbReference type="PROSITE" id="PS50928">
    <property type="entry name" value="ABC_TM1"/>
    <property type="match status" value="1"/>
</dbReference>
<feature type="transmembrane region" description="Helical" evidence="10">
    <location>
        <begin position="389"/>
        <end position="410"/>
    </location>
</feature>
<dbReference type="AlphaFoldDB" id="A0A1J5PLD1"/>
<feature type="transmembrane region" description="Helical" evidence="10">
    <location>
        <begin position="136"/>
        <end position="156"/>
    </location>
</feature>
<reference evidence="12" key="1">
    <citation type="submission" date="2016-10" db="EMBL/GenBank/DDBJ databases">
        <title>Sequence of Gallionella enrichment culture.</title>
        <authorList>
            <person name="Poehlein A."/>
            <person name="Muehling M."/>
            <person name="Daniel R."/>
        </authorList>
    </citation>
    <scope>NUCLEOTIDE SEQUENCE</scope>
</reference>
<evidence type="ECO:0000313" key="12">
    <source>
        <dbReference type="EMBL" id="OIQ71962.1"/>
    </source>
</evidence>
<keyword evidence="5" id="KW-0997">Cell inner membrane</keyword>
<keyword evidence="8 10" id="KW-0472">Membrane</keyword>
<dbReference type="GO" id="GO:0005886">
    <property type="term" value="C:plasma membrane"/>
    <property type="evidence" value="ECO:0007669"/>
    <property type="project" value="UniProtKB-SubCell"/>
</dbReference>
<dbReference type="Gene3D" id="1.10.3720.10">
    <property type="entry name" value="MetI-like"/>
    <property type="match status" value="1"/>
</dbReference>
<dbReference type="InterPro" id="IPR050809">
    <property type="entry name" value="UgpAE/MalFG_permease"/>
</dbReference>
<dbReference type="CDD" id="cd06261">
    <property type="entry name" value="TM_PBP2"/>
    <property type="match status" value="1"/>
</dbReference>
<dbReference type="SUPFAM" id="SSF161098">
    <property type="entry name" value="MetI-like"/>
    <property type="match status" value="1"/>
</dbReference>
<evidence type="ECO:0000256" key="5">
    <source>
        <dbReference type="ARBA" id="ARBA00022519"/>
    </source>
</evidence>
<evidence type="ECO:0000256" key="4">
    <source>
        <dbReference type="ARBA" id="ARBA00022475"/>
    </source>
</evidence>
<gene>
    <name evidence="12" type="primary">ugpA_4</name>
    <name evidence="12" type="ORF">GALL_464180</name>
</gene>
<comment type="subcellular location">
    <subcellularLocation>
        <location evidence="1">Cell inner membrane</location>
        <topology evidence="1">Multi-pass membrane protein</topology>
    </subcellularLocation>
</comment>
<dbReference type="PANTHER" id="PTHR43227:SF9">
    <property type="entry name" value="SN-GLYCEROL-3-PHOSPHATE TRANSPORT SYSTEM PERMEASE PROTEIN UGPA"/>
    <property type="match status" value="1"/>
</dbReference>
<evidence type="ECO:0000256" key="2">
    <source>
        <dbReference type="ARBA" id="ARBA00011557"/>
    </source>
</evidence>
<dbReference type="EMBL" id="MLJW01003482">
    <property type="protein sequence ID" value="OIQ71962.1"/>
    <property type="molecule type" value="Genomic_DNA"/>
</dbReference>
<evidence type="ECO:0000256" key="8">
    <source>
        <dbReference type="ARBA" id="ARBA00023136"/>
    </source>
</evidence>
<evidence type="ECO:0000259" key="11">
    <source>
        <dbReference type="PROSITE" id="PS50928"/>
    </source>
</evidence>
<protein>
    <recommendedName>
        <fullName evidence="9">sn-glycerol-3-phosphate transport system permease protein UgpA</fullName>
    </recommendedName>
</protein>
<organism evidence="12">
    <name type="scientific">mine drainage metagenome</name>
    <dbReference type="NCBI Taxonomy" id="410659"/>
    <lineage>
        <taxon>unclassified sequences</taxon>
        <taxon>metagenomes</taxon>
        <taxon>ecological metagenomes</taxon>
    </lineage>
</organism>
<keyword evidence="6 10" id="KW-0812">Transmembrane</keyword>
<dbReference type="InterPro" id="IPR000515">
    <property type="entry name" value="MetI-like"/>
</dbReference>
<feature type="transmembrane region" description="Helical" evidence="10">
    <location>
        <begin position="101"/>
        <end position="121"/>
    </location>
</feature>
<dbReference type="InterPro" id="IPR035906">
    <property type="entry name" value="MetI-like_sf"/>
</dbReference>
<evidence type="ECO:0000256" key="3">
    <source>
        <dbReference type="ARBA" id="ARBA00022448"/>
    </source>
</evidence>
<feature type="transmembrane region" description="Helical" evidence="10">
    <location>
        <begin position="234"/>
        <end position="259"/>
    </location>
</feature>
<name>A0A1J5PLD1_9ZZZZ</name>
<proteinExistence type="predicted"/>
<evidence type="ECO:0000256" key="10">
    <source>
        <dbReference type="SAM" id="Phobius"/>
    </source>
</evidence>
<feature type="transmembrane region" description="Helical" evidence="10">
    <location>
        <begin position="324"/>
        <end position="350"/>
    </location>
</feature>
<evidence type="ECO:0000256" key="6">
    <source>
        <dbReference type="ARBA" id="ARBA00022692"/>
    </source>
</evidence>
<evidence type="ECO:0000256" key="9">
    <source>
        <dbReference type="ARBA" id="ARBA00040780"/>
    </source>
</evidence>
<accession>A0A1J5PLD1</accession>
<sequence>MYRVSHFVTSFALCLLGGAAIAMVWANLFPHNYADFIEMRLGDSAWVGYPNPDSPLPFGRTLTLGYLTGNVLMSFFFLYVGKELWEALALKHGSLHGRRAVMPLLTALAAALVPAVIYWLLSHLVTQPNLPRPGAGWPVAMAGDVSLSYVVGRLVLGKGHPALCFLLVISIADDILALLATGIAAPMAWVHSGGLWLAIGAAVAVFVLFNWLPRWLDRGSSLRPATALVNRLSIWPYAVAPAIAGVLWLFMFAPSVGVVTYWLRALGIPWNHLLNGTDAMILVVMAAVWKQLSYNFLFFLAGLQSIPKSLIEAAAIDGARPWRRFWTIVLPLLSPTTFFLLVINMVYAFFDTFAIIDAATQGGPGKETAILVYKVYFDGFKAMDMGGSAAQSVVLMVIVVLLTVVQFRYIEKKVNY</sequence>
<dbReference type="GO" id="GO:0055085">
    <property type="term" value="P:transmembrane transport"/>
    <property type="evidence" value="ECO:0007669"/>
    <property type="project" value="InterPro"/>
</dbReference>